<sequence>MPEVKDCTLFLLRVAEKLHRVAGHLVSRHYHFISSVQVFARSQRPDFLPYRQDFTDDVPAVVRPDCAEGIERVVSPPIKQVIAAPPARVIVSRPRVVVRPARVIVPPVVRVHQPIRLPERRMQIIEKHEPKYHVETKVAAPVYILPKHGPVYSQRRLTPPRLPPIVVKPPHVLVKPTPVFVKPSPVFVRPPPVYVKPPPVVVRPSPVYVRPSPIYMKQGPTFVRPPPVEVKPHSIYVRPSPVVVRPAPTFVKPSPVVVRPEPVYVRPRPVYVRPGPVSVNFRKPVHAVSALPAIQTVQTVGPAPIYAGREELVYTPRPNLPGKTGNNTIFSVALSIDDTAFDNSFDRYLGIHDRNVCGMRIYEKNAPKYKIETKVAAPVYILPKHGPVVAGYNAPDLPYSRCRCGLPFRHPVSGMRVFEKYTPNYVIGTKVASPAYILPKHSPVLALKQCTTPLRRTCPTKIVVSPSPPTPVVVRPGPVVVKPPPVIVRPSTVFVKPPSVFVKPAPVVLKQGPVYVKPTPVTVKPSNVYVKPAPVVVRPSPVFIRPSPVCVKPSTTVVKPLPIIMKSSPVVVKEQTVVERPTLLTSTETCSPSVLRIR</sequence>
<protein>
    <submittedName>
        <fullName evidence="2">Repetitive proline-rich cell wall protein 2-like</fullName>
    </submittedName>
</protein>
<evidence type="ECO:0000313" key="2">
    <source>
        <dbReference type="WBParaSite" id="SMUV_0000444001-mRNA-1"/>
    </source>
</evidence>
<proteinExistence type="predicted"/>
<dbReference type="AlphaFoldDB" id="A0A0N5AJ22"/>
<dbReference type="Proteomes" id="UP000046393">
    <property type="component" value="Unplaced"/>
</dbReference>
<name>A0A0N5AJ22_9BILA</name>
<evidence type="ECO:0000313" key="1">
    <source>
        <dbReference type="Proteomes" id="UP000046393"/>
    </source>
</evidence>
<accession>A0A0N5AJ22</accession>
<reference evidence="2" key="1">
    <citation type="submission" date="2017-02" db="UniProtKB">
        <authorList>
            <consortium name="WormBaseParasite"/>
        </authorList>
    </citation>
    <scope>IDENTIFICATION</scope>
</reference>
<dbReference type="WBParaSite" id="SMUV_0000444001-mRNA-1">
    <property type="protein sequence ID" value="SMUV_0000444001-mRNA-1"/>
    <property type="gene ID" value="SMUV_0000444001"/>
</dbReference>
<organism evidence="1 2">
    <name type="scientific">Syphacia muris</name>
    <dbReference type="NCBI Taxonomy" id="451379"/>
    <lineage>
        <taxon>Eukaryota</taxon>
        <taxon>Metazoa</taxon>
        <taxon>Ecdysozoa</taxon>
        <taxon>Nematoda</taxon>
        <taxon>Chromadorea</taxon>
        <taxon>Rhabditida</taxon>
        <taxon>Spirurina</taxon>
        <taxon>Oxyuridomorpha</taxon>
        <taxon>Oxyuroidea</taxon>
        <taxon>Oxyuridae</taxon>
        <taxon>Syphacia</taxon>
    </lineage>
</organism>
<keyword evidence="1" id="KW-1185">Reference proteome</keyword>
<dbReference type="STRING" id="451379.A0A0N5AJ22"/>